<dbReference type="GO" id="GO:0030255">
    <property type="term" value="P:protein secretion by the type IV secretion system"/>
    <property type="evidence" value="ECO:0007669"/>
    <property type="project" value="InterPro"/>
</dbReference>
<comment type="caution">
    <text evidence="5">The sequence shown here is derived from an EMBL/GenBank/DDBJ whole genome shotgun (WGS) entry which is preliminary data.</text>
</comment>
<dbReference type="Proteomes" id="UP000724657">
    <property type="component" value="Unassembled WGS sequence"/>
</dbReference>
<keyword evidence="1 4" id="KW-0812">Transmembrane</keyword>
<evidence type="ECO:0000313" key="5">
    <source>
        <dbReference type="EMBL" id="MBU3842953.1"/>
    </source>
</evidence>
<keyword evidence="2 4" id="KW-1133">Transmembrane helix</keyword>
<evidence type="ECO:0000313" key="6">
    <source>
        <dbReference type="Proteomes" id="UP000724657"/>
    </source>
</evidence>
<evidence type="ECO:0000256" key="1">
    <source>
        <dbReference type="ARBA" id="ARBA00022692"/>
    </source>
</evidence>
<name>A0A9E2NXN0_9FUSO</name>
<dbReference type="InterPro" id="IPR007688">
    <property type="entry name" value="Conjugal_tfr_TrbL/VirB6"/>
</dbReference>
<dbReference type="EMBL" id="JAHLFN010000073">
    <property type="protein sequence ID" value="MBU3842953.1"/>
    <property type="molecule type" value="Genomic_DNA"/>
</dbReference>
<feature type="transmembrane region" description="Helical" evidence="4">
    <location>
        <begin position="20"/>
        <end position="39"/>
    </location>
</feature>
<evidence type="ECO:0000256" key="3">
    <source>
        <dbReference type="ARBA" id="ARBA00023136"/>
    </source>
</evidence>
<feature type="transmembrane region" description="Helical" evidence="4">
    <location>
        <begin position="211"/>
        <end position="232"/>
    </location>
</feature>
<proteinExistence type="predicted"/>
<dbReference type="Pfam" id="PF04610">
    <property type="entry name" value="TrbL"/>
    <property type="match status" value="1"/>
</dbReference>
<keyword evidence="3 4" id="KW-0472">Membrane</keyword>
<gene>
    <name evidence="5" type="ORF">IAA47_08260</name>
</gene>
<organism evidence="5 6">
    <name type="scientific">Candidatus Fusobacterium pullicola</name>
    <dbReference type="NCBI Taxonomy" id="2838601"/>
    <lineage>
        <taxon>Bacteria</taxon>
        <taxon>Fusobacteriati</taxon>
        <taxon>Fusobacteriota</taxon>
        <taxon>Fusobacteriia</taxon>
        <taxon>Fusobacteriales</taxon>
        <taxon>Fusobacteriaceae</taxon>
        <taxon>Fusobacterium</taxon>
    </lineage>
</organism>
<reference evidence="5" key="1">
    <citation type="journal article" date="2021" name="PeerJ">
        <title>Extensive microbial diversity within the chicken gut microbiome revealed by metagenomics and culture.</title>
        <authorList>
            <person name="Gilroy R."/>
            <person name="Ravi A."/>
            <person name="Getino M."/>
            <person name="Pursley I."/>
            <person name="Horton D.L."/>
            <person name="Alikhan N.F."/>
            <person name="Baker D."/>
            <person name="Gharbi K."/>
            <person name="Hall N."/>
            <person name="Watson M."/>
            <person name="Adriaenssens E.M."/>
            <person name="Foster-Nyarko E."/>
            <person name="Jarju S."/>
            <person name="Secka A."/>
            <person name="Antonio M."/>
            <person name="Oren A."/>
            <person name="Chaudhuri R.R."/>
            <person name="La Ragione R."/>
            <person name="Hildebrand F."/>
            <person name="Pallen M.J."/>
        </authorList>
    </citation>
    <scope>NUCLEOTIDE SEQUENCE</scope>
    <source>
        <strain evidence="5">A6-441</strain>
    </source>
</reference>
<evidence type="ECO:0000256" key="2">
    <source>
        <dbReference type="ARBA" id="ARBA00022989"/>
    </source>
</evidence>
<reference evidence="5" key="2">
    <citation type="submission" date="2021-04" db="EMBL/GenBank/DDBJ databases">
        <authorList>
            <person name="Gilroy R."/>
        </authorList>
    </citation>
    <scope>NUCLEOTIDE SEQUENCE</scope>
    <source>
        <strain evidence="5">A6-441</strain>
    </source>
</reference>
<feature type="transmembrane region" description="Helical" evidence="4">
    <location>
        <begin position="154"/>
        <end position="171"/>
    </location>
</feature>
<evidence type="ECO:0000256" key="4">
    <source>
        <dbReference type="SAM" id="Phobius"/>
    </source>
</evidence>
<protein>
    <submittedName>
        <fullName evidence="5">Type IV secretion system protein</fullName>
    </submittedName>
</protein>
<sequence>MDLTTILDELVRELGKIPTRLTDIVIAFIPLFMMIEVVYQLGWKEKYTDVLSVIKDNLKLYCWLYFFAINYTEIRDSMNSSMIWLANKATGMPMKDIAGLPSAILKNGYIEIDKIWDLMQGISFETLGYFFLWLFGIIILSLFAIQIFLAYLEYALVVNIAIIFLPLSVWAKTSDWGNKVYPIIFSQNIKIFVLTVVTNFTVLYLNKVLEISDFLGGISYVASLAGLVYINYKVPEMVGGMFSGTPATGGANPVTVGAIAGGIAGAVGGGLGAGLKTAGQKVWGAYKNRKSSKTATETLANNVPQLPSNKE</sequence>
<feature type="transmembrane region" description="Helical" evidence="4">
    <location>
        <begin position="183"/>
        <end position="205"/>
    </location>
</feature>
<dbReference type="AlphaFoldDB" id="A0A9E2NXN0"/>
<feature type="transmembrane region" description="Helical" evidence="4">
    <location>
        <begin position="127"/>
        <end position="148"/>
    </location>
</feature>
<accession>A0A9E2NXN0</accession>